<protein>
    <submittedName>
        <fullName evidence="2">Uncharacterized protein</fullName>
    </submittedName>
</protein>
<evidence type="ECO:0000313" key="3">
    <source>
        <dbReference type="Proteomes" id="UP000431922"/>
    </source>
</evidence>
<keyword evidence="3" id="KW-1185">Reference proteome</keyword>
<gene>
    <name evidence="2" type="ORF">GRI65_10490</name>
</gene>
<name>A0A845B417_9SPHN</name>
<dbReference type="AlphaFoldDB" id="A0A845B417"/>
<comment type="caution">
    <text evidence="2">The sequence shown here is derived from an EMBL/GenBank/DDBJ whole genome shotgun (WGS) entry which is preliminary data.</text>
</comment>
<keyword evidence="1" id="KW-0472">Membrane</keyword>
<dbReference type="Proteomes" id="UP000431922">
    <property type="component" value="Unassembled WGS sequence"/>
</dbReference>
<sequence>MEEFFSSGRAVDVVLAVLAFEMLWLKWRGNPWSGILAALVPAVLMMIALRAGLTGLSWPYVALPLAASFPVHVYDLYRRRMLSGDKAQKTG</sequence>
<dbReference type="EMBL" id="WTYL01000002">
    <property type="protein sequence ID" value="MXP44884.1"/>
    <property type="molecule type" value="Genomic_DNA"/>
</dbReference>
<accession>A0A845B417</accession>
<organism evidence="2 3">
    <name type="scientific">Allopontixanthobacter sediminis</name>
    <dbReference type="NCBI Taxonomy" id="1689985"/>
    <lineage>
        <taxon>Bacteria</taxon>
        <taxon>Pseudomonadati</taxon>
        <taxon>Pseudomonadota</taxon>
        <taxon>Alphaproteobacteria</taxon>
        <taxon>Sphingomonadales</taxon>
        <taxon>Erythrobacteraceae</taxon>
        <taxon>Allopontixanthobacter</taxon>
    </lineage>
</organism>
<proteinExistence type="predicted"/>
<dbReference type="RefSeq" id="WP_160756420.1">
    <property type="nucleotide sequence ID" value="NZ_WTYL01000002.1"/>
</dbReference>
<evidence type="ECO:0000256" key="1">
    <source>
        <dbReference type="SAM" id="Phobius"/>
    </source>
</evidence>
<dbReference type="OrthoDB" id="7206724at2"/>
<keyword evidence="1" id="KW-0812">Transmembrane</keyword>
<reference evidence="2 3" key="1">
    <citation type="submission" date="2019-12" db="EMBL/GenBank/DDBJ databases">
        <title>Genomic-based taxomic classification of the family Erythrobacteraceae.</title>
        <authorList>
            <person name="Xu L."/>
        </authorList>
    </citation>
    <scope>NUCLEOTIDE SEQUENCE [LARGE SCALE GENOMIC DNA]</scope>
    <source>
        <strain evidence="2 3">KCTC 42453</strain>
    </source>
</reference>
<evidence type="ECO:0000313" key="2">
    <source>
        <dbReference type="EMBL" id="MXP44884.1"/>
    </source>
</evidence>
<feature type="transmembrane region" description="Helical" evidence="1">
    <location>
        <begin position="32"/>
        <end position="52"/>
    </location>
</feature>
<keyword evidence="1" id="KW-1133">Transmembrane helix</keyword>
<feature type="transmembrane region" description="Helical" evidence="1">
    <location>
        <begin position="58"/>
        <end position="77"/>
    </location>
</feature>